<dbReference type="Pfam" id="PF11951">
    <property type="entry name" value="Fungal_trans_2"/>
    <property type="match status" value="1"/>
</dbReference>
<dbReference type="Proteomes" id="UP000267145">
    <property type="component" value="Unassembled WGS sequence"/>
</dbReference>
<evidence type="ECO:0000256" key="2">
    <source>
        <dbReference type="ARBA" id="ARBA00023242"/>
    </source>
</evidence>
<feature type="region of interest" description="Disordered" evidence="3">
    <location>
        <begin position="1"/>
        <end position="20"/>
    </location>
</feature>
<dbReference type="PANTHER" id="PTHR37534:SF39">
    <property type="entry name" value="TRANSCRIPTION FACTOR DOMAIN-CONTAINING PROTEIN"/>
    <property type="match status" value="1"/>
</dbReference>
<dbReference type="GO" id="GO:0000976">
    <property type="term" value="F:transcription cis-regulatory region binding"/>
    <property type="evidence" value="ECO:0007669"/>
    <property type="project" value="TreeGrafter"/>
</dbReference>
<dbReference type="GeneID" id="39611034"/>
<reference evidence="4 5" key="1">
    <citation type="submission" date="2018-10" db="EMBL/GenBank/DDBJ databases">
        <title>Genome sequence of Verticillium nonalfalfae VnAa140.</title>
        <authorList>
            <person name="Stajich J.E."/>
            <person name="Kasson M.T."/>
        </authorList>
    </citation>
    <scope>NUCLEOTIDE SEQUENCE [LARGE SCALE GENOMIC DNA]</scope>
    <source>
        <strain evidence="4 5">VnAa140</strain>
    </source>
</reference>
<keyword evidence="2" id="KW-0539">Nucleus</keyword>
<comment type="subcellular location">
    <subcellularLocation>
        <location evidence="1">Nucleus</location>
    </subcellularLocation>
</comment>
<comment type="caution">
    <text evidence="4">The sequence shown here is derived from an EMBL/GenBank/DDBJ whole genome shotgun (WGS) entry which is preliminary data.</text>
</comment>
<dbReference type="PANTHER" id="PTHR37534">
    <property type="entry name" value="TRANSCRIPTIONAL ACTIVATOR PROTEIN UGA3"/>
    <property type="match status" value="1"/>
</dbReference>
<evidence type="ECO:0000313" key="5">
    <source>
        <dbReference type="Proteomes" id="UP000267145"/>
    </source>
</evidence>
<gene>
    <name evidence="4" type="ORF">D7B24_007345</name>
</gene>
<proteinExistence type="predicted"/>
<name>A0A3M9Y9E0_9PEZI</name>
<evidence type="ECO:0000256" key="3">
    <source>
        <dbReference type="SAM" id="MobiDB-lite"/>
    </source>
</evidence>
<evidence type="ECO:0008006" key="6">
    <source>
        <dbReference type="Google" id="ProtNLM"/>
    </source>
</evidence>
<organism evidence="4 5">
    <name type="scientific">Verticillium nonalfalfae</name>
    <dbReference type="NCBI Taxonomy" id="1051616"/>
    <lineage>
        <taxon>Eukaryota</taxon>
        <taxon>Fungi</taxon>
        <taxon>Dikarya</taxon>
        <taxon>Ascomycota</taxon>
        <taxon>Pezizomycotina</taxon>
        <taxon>Sordariomycetes</taxon>
        <taxon>Hypocreomycetidae</taxon>
        <taxon>Glomerellales</taxon>
        <taxon>Plectosphaerellaceae</taxon>
        <taxon>Verticillium</taxon>
    </lineage>
</organism>
<feature type="compositionally biased region" description="Polar residues" evidence="3">
    <location>
        <begin position="8"/>
        <end position="20"/>
    </location>
</feature>
<evidence type="ECO:0000256" key="1">
    <source>
        <dbReference type="ARBA" id="ARBA00004123"/>
    </source>
</evidence>
<dbReference type="STRING" id="1051616.A0A3M9Y9E0"/>
<keyword evidence="5" id="KW-1185">Reference proteome</keyword>
<dbReference type="GO" id="GO:0003700">
    <property type="term" value="F:DNA-binding transcription factor activity"/>
    <property type="evidence" value="ECO:0007669"/>
    <property type="project" value="TreeGrafter"/>
</dbReference>
<sequence>MGELQTAKAPTSSHACQGRTTSCDRAKERKACTNCSRSRRKCPGCGLRLSWPRPNDLRRAVVSQSSLPSRSRVAPGLISDARFVHTSNWDIELHQSLTSSVPARNNLPSLSVPLFWNPSKLEALDQDLVEYSSMSLATFGCNNTALGCALVRVALQGQTITAAPVLQALMAFSSLHRYGLQSQALELKVAALGSLAKEPGAPSLGVEATLQHAATGMLLCSFEIHQSSSTSGHWPFYLHGVKAVFGACSVKTLHQLGPDVAVLLDWVHYHDVLARFSLLHWRKGGSPDLPPTPTDLFCSQVSNLPPPIFCMLDLLSQVCDAVSGSAFLLETSGGVGDYKSFLEVLDWRIRSLSIPKIPDDENDASDDTTLVMQLYQLAILLFLDRCFEDLIDQPVRTQQYIDKAFAILPRLSFCKQQFPIHVIGCEARTDEQRAAVLDVISRTERMSLSRSLNYCKRILQAVWAQDDLVNGCNIGYREKLSSVISHCSMIPSFV</sequence>
<dbReference type="EMBL" id="RBVV01000058">
    <property type="protein sequence ID" value="RNJ56396.1"/>
    <property type="molecule type" value="Genomic_DNA"/>
</dbReference>
<dbReference type="RefSeq" id="XP_028494554.1">
    <property type="nucleotide sequence ID" value="XM_028641455.1"/>
</dbReference>
<dbReference type="InterPro" id="IPR021858">
    <property type="entry name" value="Fun_TF"/>
</dbReference>
<evidence type="ECO:0000313" key="4">
    <source>
        <dbReference type="EMBL" id="RNJ56396.1"/>
    </source>
</evidence>
<accession>A0A3M9Y9E0</accession>
<dbReference type="GO" id="GO:0005634">
    <property type="term" value="C:nucleus"/>
    <property type="evidence" value="ECO:0007669"/>
    <property type="project" value="UniProtKB-SubCell"/>
</dbReference>
<protein>
    <recommendedName>
        <fullName evidence="6">Zn(2)-C6 fungal-type domain-containing protein</fullName>
    </recommendedName>
</protein>
<dbReference type="GO" id="GO:0045944">
    <property type="term" value="P:positive regulation of transcription by RNA polymerase II"/>
    <property type="evidence" value="ECO:0007669"/>
    <property type="project" value="TreeGrafter"/>
</dbReference>
<dbReference type="AlphaFoldDB" id="A0A3M9Y9E0"/>